<organism evidence="1 2">
    <name type="scientific">Candidatus Chloroploca mongolica</name>
    <dbReference type="NCBI Taxonomy" id="2528176"/>
    <lineage>
        <taxon>Bacteria</taxon>
        <taxon>Bacillati</taxon>
        <taxon>Chloroflexota</taxon>
        <taxon>Chloroflexia</taxon>
        <taxon>Chloroflexales</taxon>
        <taxon>Chloroflexineae</taxon>
        <taxon>Oscillochloridaceae</taxon>
        <taxon>Candidatus Chloroploca</taxon>
    </lineage>
</organism>
<dbReference type="EMBL" id="SIJK02000032">
    <property type="protein sequence ID" value="MBP1467336.1"/>
    <property type="molecule type" value="Genomic_DNA"/>
</dbReference>
<dbReference type="RefSeq" id="WP_135479541.1">
    <property type="nucleotide sequence ID" value="NZ_SIJK02000032.1"/>
</dbReference>
<evidence type="ECO:0000313" key="2">
    <source>
        <dbReference type="Proteomes" id="UP001193081"/>
    </source>
</evidence>
<proteinExistence type="predicted"/>
<accession>A0ABS4DD14</accession>
<protein>
    <recommendedName>
        <fullName evidence="3">CRISPR-associated protein Cas5</fullName>
    </recommendedName>
</protein>
<sequence length="243" mass="26965">MWIYAVYQPVALFSLKPAMATSSGGKTLLCPTPFALKMALLDAALRTQGLAAGERLWPLIRDMRLQIALPSHIVVINTFTKIVRPKKGGSSDDNGSGLLTPLGNTIAYREYVNYSGQFALALQPVQSKAAPSSIIDLLTQINYFGKRGGFVQLMQPPKVYDNDDLPSDQKWVMLTEDQPAFQASGTLQMLDDCGSKLSFEQVNIYSSKRITLGKDRLLRHIVLPYRLERSSRGFSMYTQIAMP</sequence>
<gene>
    <name evidence="1" type="ORF">EYB53_016610</name>
</gene>
<name>A0ABS4DD14_9CHLR</name>
<evidence type="ECO:0000313" key="1">
    <source>
        <dbReference type="EMBL" id="MBP1467336.1"/>
    </source>
</evidence>
<evidence type="ECO:0008006" key="3">
    <source>
        <dbReference type="Google" id="ProtNLM"/>
    </source>
</evidence>
<reference evidence="1 2" key="1">
    <citation type="submission" date="2021-03" db="EMBL/GenBank/DDBJ databases">
        <authorList>
            <person name="Grouzdev D.S."/>
        </authorList>
    </citation>
    <scope>NUCLEOTIDE SEQUENCE [LARGE SCALE GENOMIC DNA]</scope>
    <source>
        <strain evidence="1 2">M50-1</strain>
    </source>
</reference>
<keyword evidence="2" id="KW-1185">Reference proteome</keyword>
<dbReference type="Proteomes" id="UP001193081">
    <property type="component" value="Unassembled WGS sequence"/>
</dbReference>
<comment type="caution">
    <text evidence="1">The sequence shown here is derived from an EMBL/GenBank/DDBJ whole genome shotgun (WGS) entry which is preliminary data.</text>
</comment>